<dbReference type="Gene3D" id="3.40.190.10">
    <property type="entry name" value="Periplasmic binding protein-like II"/>
    <property type="match status" value="1"/>
</dbReference>
<evidence type="ECO:0000256" key="1">
    <source>
        <dbReference type="SAM" id="SignalP"/>
    </source>
</evidence>
<dbReference type="Proteomes" id="UP000664617">
    <property type="component" value="Unassembled WGS sequence"/>
</dbReference>
<proteinExistence type="predicted"/>
<keyword evidence="1" id="KW-0732">Signal</keyword>
<dbReference type="Gene3D" id="3.90.76.10">
    <property type="entry name" value="Dipeptide-binding Protein, Domain 1"/>
    <property type="match status" value="1"/>
</dbReference>
<evidence type="ECO:0000313" key="3">
    <source>
        <dbReference type="EMBL" id="MBO0610569.1"/>
    </source>
</evidence>
<organism evidence="3 4">
    <name type="scientific">Myceligenerans salitolerans</name>
    <dbReference type="NCBI Taxonomy" id="1230528"/>
    <lineage>
        <taxon>Bacteria</taxon>
        <taxon>Bacillati</taxon>
        <taxon>Actinomycetota</taxon>
        <taxon>Actinomycetes</taxon>
        <taxon>Micrococcales</taxon>
        <taxon>Promicromonosporaceae</taxon>
        <taxon>Myceligenerans</taxon>
    </lineage>
</organism>
<keyword evidence="4" id="KW-1185">Reference proteome</keyword>
<reference evidence="4" key="1">
    <citation type="submission" date="2023-07" db="EMBL/GenBank/DDBJ databases">
        <title>Myceligenerans salitolerans sp. nov., a halotolerant actinomycete isolated from a salt lake in Xinjiang, China.</title>
        <authorList>
            <person name="Guan T."/>
        </authorList>
    </citation>
    <scope>NUCLEOTIDE SEQUENCE [LARGE SCALE GENOMIC DNA]</scope>
    <source>
        <strain evidence="4">XHU 5031</strain>
    </source>
</reference>
<dbReference type="PANTHER" id="PTHR30290">
    <property type="entry name" value="PERIPLASMIC BINDING COMPONENT OF ABC TRANSPORTER"/>
    <property type="match status" value="1"/>
</dbReference>
<dbReference type="EMBL" id="JAFMPK010000047">
    <property type="protein sequence ID" value="MBO0610569.1"/>
    <property type="molecule type" value="Genomic_DNA"/>
</dbReference>
<dbReference type="InterPro" id="IPR000914">
    <property type="entry name" value="SBP_5_dom"/>
</dbReference>
<sequence>MTRSTKVTPTSRARRSASRSVAVAAATLAATLLLSACAGGTGGDDESVAPGDGSLTIAKPDGAITTESNNPWVGDSSALTLGYVNAILEPLAFVNMVNPSDEVRPWLASELEWNEDYTALTVTARDGVTWNDGEEFGADDIAFTFGLLKEKPELDTAALGIEEVTTDGDQVTITFAGSMYAKQDKVLHRHIVPEHVWADVEDPTTYENPEPVGTGPYTLTEFTTQSVELSARDDYWGGAPAVPTLYYVSYNDNTALTTALANGEADWAQAFIPNVQSAYVDKDEDNVYWAATGLGIDAMFVNTTEKPFDDVAFRQAMNMVIDRDKHAEIAREGGVPALTSVTGLPSPAGDEFVAPQYAGQTYEVDVEAAKAVLEEAGYTGVGDALVDPDGEPVEFELSVPQGWSDYVTGISLISDAAKELGVTTTLDTPDADSWWAAKTEGDFQAILHWTDTGATPYDLYSDAMDGRWLKPVGEAADYNFGRFDSPEATDALDAYLTATDDTARAEALAQVQEIFVEEVPIMPVGNRPFIGEYNTRSYVGWPGEDDPYTSPDPTQPSAVLILTSLEARS</sequence>
<evidence type="ECO:0000313" key="4">
    <source>
        <dbReference type="Proteomes" id="UP000664617"/>
    </source>
</evidence>
<feature type="chain" id="PRO_5046110331" evidence="1">
    <location>
        <begin position="39"/>
        <end position="569"/>
    </location>
</feature>
<dbReference type="CDD" id="cd08509">
    <property type="entry name" value="PBP2_TmCBP_oligosaccharides_like"/>
    <property type="match status" value="1"/>
</dbReference>
<protein>
    <submittedName>
        <fullName evidence="3">ABC transporter substrate-binding protein</fullName>
    </submittedName>
</protein>
<dbReference type="Pfam" id="PF00496">
    <property type="entry name" value="SBP_bac_5"/>
    <property type="match status" value="1"/>
</dbReference>
<feature type="domain" description="Solute-binding protein family 5" evidence="2">
    <location>
        <begin position="102"/>
        <end position="457"/>
    </location>
</feature>
<comment type="caution">
    <text evidence="3">The sequence shown here is derived from an EMBL/GenBank/DDBJ whole genome shotgun (WGS) entry which is preliminary data.</text>
</comment>
<dbReference type="Gene3D" id="3.10.105.10">
    <property type="entry name" value="Dipeptide-binding Protein, Domain 3"/>
    <property type="match status" value="1"/>
</dbReference>
<accession>A0ABS3IC84</accession>
<feature type="signal peptide" evidence="1">
    <location>
        <begin position="1"/>
        <end position="38"/>
    </location>
</feature>
<dbReference type="PANTHER" id="PTHR30290:SF82">
    <property type="entry name" value="ABC-TYPE DIPEPTIDE_OLIGOPEPTIDE TRANSPORT SYSTEM, PERIPLASMIC COMPONENT"/>
    <property type="match status" value="1"/>
</dbReference>
<dbReference type="SUPFAM" id="SSF53850">
    <property type="entry name" value="Periplasmic binding protein-like II"/>
    <property type="match status" value="1"/>
</dbReference>
<gene>
    <name evidence="3" type="ORF">J0911_16175</name>
</gene>
<dbReference type="InterPro" id="IPR039424">
    <property type="entry name" value="SBP_5"/>
</dbReference>
<evidence type="ECO:0000259" key="2">
    <source>
        <dbReference type="Pfam" id="PF00496"/>
    </source>
</evidence>
<name>A0ABS3IC84_9MICO</name>